<sequence>MYMYYLLGWRLHKKYYQMYREGDDQLTNIEDQLRKAKKTTYILALDGDTDFQPSAVMLLVDRLRLYPEVGAACGRIHPTGTGPMVWYQKFEYAVGHWLQKTAEHVFGSVLCSPGCFSLMRAEALMSDNVMKRYTRKATEASHYLQYDQGEDRWLCTLLLQQGWRVEYSAASDSYTNAPQEFKEFYNQRRRWGPSTMANTLDLLSSGSVTAQMNKSISRPYILYQTITMAASILGPATVCLMIAGSLKFVFNLEANVALLIAVVPPAVYIILCYYLGQAKSDLQITIAAIMSIIYAFLMTATILSIIGDMVKQDTFVTPSGLFFVGIVIMYVVTALLHPHEFHLVIFGFLYFICIPSGYLLLAIYSMVNMNNVSWGTRESANQTTGSEGNIRKNVKCQKLFKICGYNLEVQLNKEEKVMENAPQPTSLNAETKVNDETQPKERQLPLIEHSFVRQLVESSGELALIENSLNSEEEMFWKDLIEQYLKPLETDKKKEARIKEDLKDLRNKATFVFFICNVLWLVATFFMQSIGNTVSIPIPKTYANGTVDPNGKLFIDPIGLMFLISFAGLLIIQFFAMLWHRVQTLIHFIAYTGTESVVNRKTRRSLALVTEFTEENNFL</sequence>
<organism evidence="1 2">
    <name type="scientific">Pangasianodon gigas</name>
    <name type="common">Mekong giant catfish</name>
    <name type="synonym">Pangasius gigas</name>
    <dbReference type="NCBI Taxonomy" id="30993"/>
    <lineage>
        <taxon>Eukaryota</taxon>
        <taxon>Metazoa</taxon>
        <taxon>Chordata</taxon>
        <taxon>Craniata</taxon>
        <taxon>Vertebrata</taxon>
        <taxon>Euteleostomi</taxon>
        <taxon>Actinopterygii</taxon>
        <taxon>Neopterygii</taxon>
        <taxon>Teleostei</taxon>
        <taxon>Ostariophysi</taxon>
        <taxon>Siluriformes</taxon>
        <taxon>Pangasiidae</taxon>
        <taxon>Pangasianodon</taxon>
    </lineage>
</organism>
<keyword evidence="2" id="KW-1185">Reference proteome</keyword>
<evidence type="ECO:0000313" key="2">
    <source>
        <dbReference type="Proteomes" id="UP000829447"/>
    </source>
</evidence>
<dbReference type="EMBL" id="CM040481">
    <property type="protein sequence ID" value="MCI4394932.1"/>
    <property type="molecule type" value="Genomic_DNA"/>
</dbReference>
<gene>
    <name evidence="1" type="ORF">PGIGA_G00174560</name>
</gene>
<comment type="caution">
    <text evidence="1">The sequence shown here is derived from an EMBL/GenBank/DDBJ whole genome shotgun (WGS) entry which is preliminary data.</text>
</comment>
<proteinExistence type="predicted"/>
<protein>
    <submittedName>
        <fullName evidence="1">Uncharacterized protein</fullName>
    </submittedName>
</protein>
<dbReference type="Proteomes" id="UP000829447">
    <property type="component" value="Linkage Group LG28"/>
</dbReference>
<reference evidence="1 2" key="1">
    <citation type="journal article" date="2022" name="bioRxiv">
        <title>An ancient truncated duplication of the anti-Mullerian hormone receptor type 2 gene is a potential conserved master sex determinant in the Pangasiidae catfish family.</title>
        <authorList>
            <person name="Wen M."/>
            <person name="Pan Q."/>
            <person name="Jouanno E."/>
            <person name="Montfort J."/>
            <person name="Zahm M."/>
            <person name="Cabau C."/>
            <person name="Klopp C."/>
            <person name="Iampietro C."/>
            <person name="Roques C."/>
            <person name="Bouchez O."/>
            <person name="Castinel A."/>
            <person name="Donnadieu C."/>
            <person name="Parrinello H."/>
            <person name="Poncet C."/>
            <person name="Belmonte E."/>
            <person name="Gautier V."/>
            <person name="Avarre J.-C."/>
            <person name="Dugue R."/>
            <person name="Gustiano R."/>
            <person name="Ha T.T.T."/>
            <person name="Campet M."/>
            <person name="Sriphairoj K."/>
            <person name="Ribolli J."/>
            <person name="de Almeida F.L."/>
            <person name="Desvignes T."/>
            <person name="Postlethwait J.H."/>
            <person name="Bucao C.F."/>
            <person name="Robinson-Rechavi M."/>
            <person name="Bobe J."/>
            <person name="Herpin A."/>
            <person name="Guiguen Y."/>
        </authorList>
    </citation>
    <scope>NUCLEOTIDE SEQUENCE [LARGE SCALE GENOMIC DNA]</scope>
    <source>
        <strain evidence="1">YG-Dec2019</strain>
    </source>
</reference>
<evidence type="ECO:0000313" key="1">
    <source>
        <dbReference type="EMBL" id="MCI4394932.1"/>
    </source>
</evidence>
<name>A0ACC5XUD5_PANGG</name>
<accession>A0ACC5XUD5</accession>